<gene>
    <name evidence="1" type="ORF">N7449_002966</name>
</gene>
<reference evidence="1" key="1">
    <citation type="submission" date="2022-11" db="EMBL/GenBank/DDBJ databases">
        <authorList>
            <person name="Petersen C."/>
        </authorList>
    </citation>
    <scope>NUCLEOTIDE SEQUENCE</scope>
    <source>
        <strain evidence="1">IBT 20477</strain>
    </source>
</reference>
<comment type="caution">
    <text evidence="1">The sequence shown here is derived from an EMBL/GenBank/DDBJ whole genome shotgun (WGS) entry which is preliminary data.</text>
</comment>
<organism evidence="1 2">
    <name type="scientific">Penicillium cf. viridicatum</name>
    <dbReference type="NCBI Taxonomy" id="2972119"/>
    <lineage>
        <taxon>Eukaryota</taxon>
        <taxon>Fungi</taxon>
        <taxon>Dikarya</taxon>
        <taxon>Ascomycota</taxon>
        <taxon>Pezizomycotina</taxon>
        <taxon>Eurotiomycetes</taxon>
        <taxon>Eurotiomycetidae</taxon>
        <taxon>Eurotiales</taxon>
        <taxon>Aspergillaceae</taxon>
        <taxon>Penicillium</taxon>
    </lineage>
</organism>
<name>A0A9W9MW36_9EURO</name>
<dbReference type="OrthoDB" id="4525964at2759"/>
<keyword evidence="2" id="KW-1185">Reference proteome</keyword>
<dbReference type="AlphaFoldDB" id="A0A9W9MW36"/>
<sequence>MATIEYELLRDFSELPKVRQTCALKTNGIKITNIPSLGLKISKLLGDTSPGFKASKMDFASNSSSNTITEVMKSLHGVSQEVLKNLSHALELPWEKYLGEMHEFTAPSKDQLCIVKSGEVISPEWSTLTLAVNTASPDSALVIYGAALSVFSEGIIPTPSNLDISSSLATNDSILGSGDWIIYYVCPNDDVFYTRAAGALMSPLSCEEYESRERVRDLTVAC</sequence>
<accession>A0A9W9MW36</accession>
<protein>
    <submittedName>
        <fullName evidence="1">Uncharacterized protein</fullName>
    </submittedName>
</protein>
<evidence type="ECO:0000313" key="2">
    <source>
        <dbReference type="Proteomes" id="UP001150942"/>
    </source>
</evidence>
<proteinExistence type="predicted"/>
<dbReference type="EMBL" id="JAPQKQ010000002">
    <property type="protein sequence ID" value="KAJ5208587.1"/>
    <property type="molecule type" value="Genomic_DNA"/>
</dbReference>
<dbReference type="Proteomes" id="UP001150942">
    <property type="component" value="Unassembled WGS sequence"/>
</dbReference>
<evidence type="ECO:0000313" key="1">
    <source>
        <dbReference type="EMBL" id="KAJ5208587.1"/>
    </source>
</evidence>
<reference evidence="1" key="2">
    <citation type="journal article" date="2023" name="IMA Fungus">
        <title>Comparative genomic study of the Penicillium genus elucidates a diverse pangenome and 15 lateral gene transfer events.</title>
        <authorList>
            <person name="Petersen C."/>
            <person name="Sorensen T."/>
            <person name="Nielsen M.R."/>
            <person name="Sondergaard T.E."/>
            <person name="Sorensen J.L."/>
            <person name="Fitzpatrick D.A."/>
            <person name="Frisvad J.C."/>
            <person name="Nielsen K.L."/>
        </authorList>
    </citation>
    <scope>NUCLEOTIDE SEQUENCE</scope>
    <source>
        <strain evidence="1">IBT 20477</strain>
    </source>
</reference>